<evidence type="ECO:0000256" key="1">
    <source>
        <dbReference type="SAM" id="SignalP"/>
    </source>
</evidence>
<dbReference type="NCBIfam" id="TIGR02595">
    <property type="entry name" value="PEP_CTERM"/>
    <property type="match status" value="1"/>
</dbReference>
<dbReference type="EMBL" id="JAADJT010000005">
    <property type="protein sequence ID" value="NGZ85055.1"/>
    <property type="molecule type" value="Genomic_DNA"/>
</dbReference>
<dbReference type="NCBIfam" id="NF038126">
    <property type="entry name" value="PEP_CTERM_FxDxF"/>
    <property type="match status" value="1"/>
</dbReference>
<name>A0ABX0FKK1_9BURK</name>
<keyword evidence="1" id="KW-0732">Signal</keyword>
<feature type="signal peptide" evidence="1">
    <location>
        <begin position="1"/>
        <end position="19"/>
    </location>
</feature>
<evidence type="ECO:0000259" key="2">
    <source>
        <dbReference type="Pfam" id="PF07589"/>
    </source>
</evidence>
<evidence type="ECO:0000313" key="4">
    <source>
        <dbReference type="Proteomes" id="UP000666369"/>
    </source>
</evidence>
<dbReference type="Pfam" id="PF07589">
    <property type="entry name" value="PEP-CTERM"/>
    <property type="match status" value="1"/>
</dbReference>
<proteinExistence type="predicted"/>
<reference evidence="4" key="1">
    <citation type="submission" date="2023-07" db="EMBL/GenBank/DDBJ databases">
        <title>Duganella aceri sp. nov., isolated from tree sap.</title>
        <authorList>
            <person name="Kim I.S."/>
        </authorList>
    </citation>
    <scope>NUCLEOTIDE SEQUENCE [LARGE SCALE GENOMIC DNA]</scope>
    <source>
        <strain evidence="4">SAP-35</strain>
    </source>
</reference>
<organism evidence="3 4">
    <name type="scientific">Duganella aceris</name>
    <dbReference type="NCBI Taxonomy" id="2703883"/>
    <lineage>
        <taxon>Bacteria</taxon>
        <taxon>Pseudomonadati</taxon>
        <taxon>Pseudomonadota</taxon>
        <taxon>Betaproteobacteria</taxon>
        <taxon>Burkholderiales</taxon>
        <taxon>Oxalobacteraceae</taxon>
        <taxon>Telluria group</taxon>
        <taxon>Duganella</taxon>
    </lineage>
</organism>
<sequence length="206" mass="21363">MKKIALMAVVALAAFSAQADTITGLHNTGSGTGTDDYYLVDGHAAYITTSGSFPFGYWTENTGTSKWLTPTSAQGATFDPSSDGTYTWTLNFNLGAQYNASTASFSGHFGADNSAIAYLNGVEIGTTGGFGAADFSSFTAASGFHTGNNVFSVVVTNFAQNGGNPTGLRVEFDQSSVAAVPEPETYAMLLAGLGMLGLAARRRKAR</sequence>
<gene>
    <name evidence="3" type="ORF">GW587_12420</name>
</gene>
<dbReference type="InterPro" id="IPR013424">
    <property type="entry name" value="Ice-binding_C"/>
</dbReference>
<accession>A0ABX0FKK1</accession>
<comment type="caution">
    <text evidence="3">The sequence shown here is derived from an EMBL/GenBank/DDBJ whole genome shotgun (WGS) entry which is preliminary data.</text>
</comment>
<keyword evidence="4" id="KW-1185">Reference proteome</keyword>
<feature type="domain" description="Ice-binding protein C-terminal" evidence="2">
    <location>
        <begin position="179"/>
        <end position="203"/>
    </location>
</feature>
<protein>
    <submittedName>
        <fullName evidence="3">PEP-CTERM sorting domain-containing protein</fullName>
    </submittedName>
</protein>
<feature type="chain" id="PRO_5046128313" evidence="1">
    <location>
        <begin position="20"/>
        <end position="206"/>
    </location>
</feature>
<evidence type="ECO:0000313" key="3">
    <source>
        <dbReference type="EMBL" id="NGZ85055.1"/>
    </source>
</evidence>
<dbReference type="Proteomes" id="UP000666369">
    <property type="component" value="Unassembled WGS sequence"/>
</dbReference>
<dbReference type="RefSeq" id="WP_166103094.1">
    <property type="nucleotide sequence ID" value="NZ_JAADJT010000005.1"/>
</dbReference>
<dbReference type="Gene3D" id="2.60.120.260">
    <property type="entry name" value="Galactose-binding domain-like"/>
    <property type="match status" value="1"/>
</dbReference>